<organism evidence="2 3">
    <name type="scientific">Engystomops pustulosus</name>
    <name type="common">Tungara frog</name>
    <name type="synonym">Physalaemus pustulosus</name>
    <dbReference type="NCBI Taxonomy" id="76066"/>
    <lineage>
        <taxon>Eukaryota</taxon>
        <taxon>Metazoa</taxon>
        <taxon>Chordata</taxon>
        <taxon>Craniata</taxon>
        <taxon>Vertebrata</taxon>
        <taxon>Euteleostomi</taxon>
        <taxon>Amphibia</taxon>
        <taxon>Batrachia</taxon>
        <taxon>Anura</taxon>
        <taxon>Neobatrachia</taxon>
        <taxon>Hyloidea</taxon>
        <taxon>Leptodactylidae</taxon>
        <taxon>Leiuperinae</taxon>
        <taxon>Engystomops</taxon>
    </lineage>
</organism>
<dbReference type="EMBL" id="WNYA01000003">
    <property type="protein sequence ID" value="KAG8584149.1"/>
    <property type="molecule type" value="Genomic_DNA"/>
</dbReference>
<dbReference type="Proteomes" id="UP000824782">
    <property type="component" value="Unassembled WGS sequence"/>
</dbReference>
<feature type="region of interest" description="Disordered" evidence="1">
    <location>
        <begin position="22"/>
        <end position="67"/>
    </location>
</feature>
<sequence>MIKSCIVRQKIDKNKLRSGLCLGSGSRSRQTEELDDQDLGHHRKAAGIDRVIGKKSHGTNQGSETKKPISKEGYLFMDICVDH</sequence>
<evidence type="ECO:0000313" key="2">
    <source>
        <dbReference type="EMBL" id="KAG8584149.1"/>
    </source>
</evidence>
<keyword evidence="3" id="KW-1185">Reference proteome</keyword>
<protein>
    <submittedName>
        <fullName evidence="2">Uncharacterized protein</fullName>
    </submittedName>
</protein>
<name>A0AAV7CGK0_ENGPU</name>
<proteinExistence type="predicted"/>
<reference evidence="2" key="1">
    <citation type="thesis" date="2020" institute="ProQuest LLC" country="789 East Eisenhower Parkway, Ann Arbor, MI, USA">
        <title>Comparative Genomics and Chromosome Evolution.</title>
        <authorList>
            <person name="Mudd A.B."/>
        </authorList>
    </citation>
    <scope>NUCLEOTIDE SEQUENCE</scope>
    <source>
        <strain evidence="2">237g6f4</strain>
        <tissue evidence="2">Blood</tissue>
    </source>
</reference>
<evidence type="ECO:0000256" key="1">
    <source>
        <dbReference type="SAM" id="MobiDB-lite"/>
    </source>
</evidence>
<evidence type="ECO:0000313" key="3">
    <source>
        <dbReference type="Proteomes" id="UP000824782"/>
    </source>
</evidence>
<dbReference type="AlphaFoldDB" id="A0AAV7CGK0"/>
<comment type="caution">
    <text evidence="2">The sequence shown here is derived from an EMBL/GenBank/DDBJ whole genome shotgun (WGS) entry which is preliminary data.</text>
</comment>
<gene>
    <name evidence="2" type="ORF">GDO81_008700</name>
</gene>
<accession>A0AAV7CGK0</accession>